<reference evidence="2 3" key="1">
    <citation type="submission" date="2013-11" db="EMBL/GenBank/DDBJ databases">
        <title>Genome sequencing of Stegodyphus mimosarum.</title>
        <authorList>
            <person name="Bechsgaard J."/>
        </authorList>
    </citation>
    <scope>NUCLEOTIDE SEQUENCE [LARGE SCALE GENOMIC DNA]</scope>
</reference>
<evidence type="ECO:0000313" key="2">
    <source>
        <dbReference type="EMBL" id="KFM79366.1"/>
    </source>
</evidence>
<feature type="compositionally biased region" description="Polar residues" evidence="1">
    <location>
        <begin position="14"/>
        <end position="23"/>
    </location>
</feature>
<feature type="non-terminal residue" evidence="2">
    <location>
        <position position="161"/>
    </location>
</feature>
<dbReference type="AlphaFoldDB" id="A0A087UPS7"/>
<sequence length="161" mass="18708">MLLYRPVTRRIQELNPSQNSNLDLRQHQDVKDPSPEGWSLPGSRESCVVTVVNRKEPSRRSRVLLNLKTKQSWEDVLKDMGQAVGMNRVTRMLTPWGEEVRSFSHLKNDFSEVETFYLDNELNKSISLRRSNSDSNIKGKSKDVSLRVRIPEDSRRRWLAG</sequence>
<feature type="region of interest" description="Disordered" evidence="1">
    <location>
        <begin position="14"/>
        <end position="40"/>
    </location>
</feature>
<dbReference type="STRING" id="407821.A0A087UPS7"/>
<feature type="compositionally biased region" description="Basic and acidic residues" evidence="1">
    <location>
        <begin position="24"/>
        <end position="34"/>
    </location>
</feature>
<dbReference type="OrthoDB" id="47802at2759"/>
<dbReference type="GO" id="GO:0035556">
    <property type="term" value="P:intracellular signal transduction"/>
    <property type="evidence" value="ECO:0007669"/>
    <property type="project" value="InterPro"/>
</dbReference>
<name>A0A087UPS7_STEMI</name>
<evidence type="ECO:0000256" key="1">
    <source>
        <dbReference type="SAM" id="MobiDB-lite"/>
    </source>
</evidence>
<dbReference type="Proteomes" id="UP000054359">
    <property type="component" value="Unassembled WGS sequence"/>
</dbReference>
<protein>
    <submittedName>
        <fullName evidence="2">Echinoderm microtubule-associated protein-like protein</fullName>
    </submittedName>
</protein>
<organism evidence="2 3">
    <name type="scientific">Stegodyphus mimosarum</name>
    <name type="common">African social velvet spider</name>
    <dbReference type="NCBI Taxonomy" id="407821"/>
    <lineage>
        <taxon>Eukaryota</taxon>
        <taxon>Metazoa</taxon>
        <taxon>Ecdysozoa</taxon>
        <taxon>Arthropoda</taxon>
        <taxon>Chelicerata</taxon>
        <taxon>Arachnida</taxon>
        <taxon>Araneae</taxon>
        <taxon>Araneomorphae</taxon>
        <taxon>Entelegynae</taxon>
        <taxon>Eresoidea</taxon>
        <taxon>Eresidae</taxon>
        <taxon>Stegodyphus</taxon>
    </lineage>
</organism>
<evidence type="ECO:0000313" key="3">
    <source>
        <dbReference type="Proteomes" id="UP000054359"/>
    </source>
</evidence>
<dbReference type="SUPFAM" id="SSF89837">
    <property type="entry name" value="Doublecortin (DC)"/>
    <property type="match status" value="1"/>
</dbReference>
<keyword evidence="3" id="KW-1185">Reference proteome</keyword>
<proteinExistence type="predicted"/>
<dbReference type="Gene3D" id="3.10.20.230">
    <property type="entry name" value="Doublecortin domain"/>
    <property type="match status" value="1"/>
</dbReference>
<dbReference type="InterPro" id="IPR036572">
    <property type="entry name" value="Doublecortin_dom_sf"/>
</dbReference>
<dbReference type="EMBL" id="KK120920">
    <property type="protein sequence ID" value="KFM79366.1"/>
    <property type="molecule type" value="Genomic_DNA"/>
</dbReference>
<accession>A0A087UPS7</accession>
<gene>
    <name evidence="2" type="ORF">X975_05176</name>
</gene>